<evidence type="ECO:0000256" key="5">
    <source>
        <dbReference type="ARBA" id="ARBA00023316"/>
    </source>
</evidence>
<dbReference type="SUPFAM" id="SSF55846">
    <property type="entry name" value="N-acetylmuramoyl-L-alanine amidase-like"/>
    <property type="match status" value="1"/>
</dbReference>
<dbReference type="InterPro" id="IPR002502">
    <property type="entry name" value="Amidase_domain"/>
</dbReference>
<name>A0ABY5MJT7_9HYPH</name>
<proteinExistence type="inferred from homology"/>
<accession>A0ABY5MJT7</accession>
<dbReference type="Gene3D" id="3.40.80.10">
    <property type="entry name" value="Peptidoglycan recognition protein-like"/>
    <property type="match status" value="1"/>
</dbReference>
<keyword evidence="8" id="KW-1185">Reference proteome</keyword>
<dbReference type="SUPFAM" id="SSF47090">
    <property type="entry name" value="PGBD-like"/>
    <property type="match status" value="1"/>
</dbReference>
<dbReference type="Pfam" id="PF01510">
    <property type="entry name" value="Amidase_2"/>
    <property type="match status" value="1"/>
</dbReference>
<dbReference type="InterPro" id="IPR002477">
    <property type="entry name" value="Peptidoglycan-bd-like"/>
</dbReference>
<evidence type="ECO:0000256" key="1">
    <source>
        <dbReference type="ARBA" id="ARBA00001561"/>
    </source>
</evidence>
<protein>
    <recommendedName>
        <fullName evidence="3">N-acetylmuramoyl-L-alanine amidase</fullName>
        <ecNumber evidence="3">3.5.1.28</ecNumber>
    </recommendedName>
</protein>
<dbReference type="SMART" id="SM00644">
    <property type="entry name" value="Ami_2"/>
    <property type="match status" value="1"/>
</dbReference>
<reference evidence="7 8" key="1">
    <citation type="submission" date="2018-07" db="EMBL/GenBank/DDBJ databases">
        <title>Genome sequence of Nitratireductor thuwali#1536.</title>
        <authorList>
            <person name="Michoud G."/>
            <person name="Merlino G."/>
            <person name="Sefrji F.O."/>
            <person name="Daffonchio D."/>
        </authorList>
    </citation>
    <scope>NUCLEOTIDE SEQUENCE [LARGE SCALE GENOMIC DNA]</scope>
    <source>
        <strain evidence="8">Nit1536</strain>
    </source>
</reference>
<evidence type="ECO:0000256" key="4">
    <source>
        <dbReference type="ARBA" id="ARBA00022801"/>
    </source>
</evidence>
<dbReference type="EC" id="3.5.1.28" evidence="3"/>
<dbReference type="InterPro" id="IPR036366">
    <property type="entry name" value="PGBDSf"/>
</dbReference>
<gene>
    <name evidence="7" type="primary">amiD_1</name>
    <name evidence="7" type="ORF">NTH_00594</name>
</gene>
<evidence type="ECO:0000259" key="6">
    <source>
        <dbReference type="SMART" id="SM00644"/>
    </source>
</evidence>
<feature type="domain" description="N-acetylmuramoyl-L-alanine amidase" evidence="6">
    <location>
        <begin position="16"/>
        <end position="153"/>
    </location>
</feature>
<evidence type="ECO:0000313" key="7">
    <source>
        <dbReference type="EMBL" id="UUP16151.1"/>
    </source>
</evidence>
<dbReference type="Gene3D" id="1.10.101.10">
    <property type="entry name" value="PGBD-like superfamily/PGBD"/>
    <property type="match status" value="1"/>
</dbReference>
<comment type="similarity">
    <text evidence="2">Belongs to the N-acetylmuramoyl-L-alanine amidase 2 family.</text>
</comment>
<dbReference type="Proteomes" id="UP001342418">
    <property type="component" value="Chromosome"/>
</dbReference>
<keyword evidence="4 7" id="KW-0378">Hydrolase</keyword>
<organism evidence="7 8">
    <name type="scientific">Nitratireductor thuwali</name>
    <dbReference type="NCBI Taxonomy" id="2267699"/>
    <lineage>
        <taxon>Bacteria</taxon>
        <taxon>Pseudomonadati</taxon>
        <taxon>Pseudomonadota</taxon>
        <taxon>Alphaproteobacteria</taxon>
        <taxon>Hyphomicrobiales</taxon>
        <taxon>Phyllobacteriaceae</taxon>
        <taxon>Nitratireductor</taxon>
    </lineage>
</organism>
<dbReference type="CDD" id="cd06583">
    <property type="entry name" value="PGRP"/>
    <property type="match status" value="1"/>
</dbReference>
<sequence length="256" mass="27930">MSGFVADYPAAEVRVSPNFGQRRDGLIPDAIVLHYTGMESGEAAERWLCDPASQVSSHYLVHEDGRVVQMVREDARAWHAGKGSWNGAADVNSFSIGIEIANGGHGFGYPDFPARQIEAVIELCRDIGGRRGIRPERVLAHSDVAPGRKIDPGEKFPWRDLAEKDVGLYVEPAPLADGTVLDVGVKGESVEKLQSMLAYYGYGIEITGVYDAQTEVVVAAFQRHFRPARIDGIADRSTRDTLLQLLALLPADNEVS</sequence>
<dbReference type="InterPro" id="IPR036505">
    <property type="entry name" value="Amidase/PGRP_sf"/>
</dbReference>
<evidence type="ECO:0000313" key="8">
    <source>
        <dbReference type="Proteomes" id="UP001342418"/>
    </source>
</evidence>
<dbReference type="RefSeq" id="WP_338528597.1">
    <property type="nucleotide sequence ID" value="NZ_CP030941.1"/>
</dbReference>
<dbReference type="EMBL" id="CP030941">
    <property type="protein sequence ID" value="UUP16151.1"/>
    <property type="molecule type" value="Genomic_DNA"/>
</dbReference>
<dbReference type="GO" id="GO:0008745">
    <property type="term" value="F:N-acetylmuramoyl-L-alanine amidase activity"/>
    <property type="evidence" value="ECO:0007669"/>
    <property type="project" value="UniProtKB-EC"/>
</dbReference>
<evidence type="ECO:0000256" key="2">
    <source>
        <dbReference type="ARBA" id="ARBA00007553"/>
    </source>
</evidence>
<dbReference type="InterPro" id="IPR036365">
    <property type="entry name" value="PGBD-like_sf"/>
</dbReference>
<dbReference type="InterPro" id="IPR051206">
    <property type="entry name" value="NAMLAA_amidase_2"/>
</dbReference>
<dbReference type="PANTHER" id="PTHR30417:SF1">
    <property type="entry name" value="N-ACETYLMURAMOYL-L-ALANINE AMIDASE AMID"/>
    <property type="match status" value="1"/>
</dbReference>
<comment type="catalytic activity">
    <reaction evidence="1">
        <text>Hydrolyzes the link between N-acetylmuramoyl residues and L-amino acid residues in certain cell-wall glycopeptides.</text>
        <dbReference type="EC" id="3.5.1.28"/>
    </reaction>
</comment>
<dbReference type="Pfam" id="PF01471">
    <property type="entry name" value="PG_binding_1"/>
    <property type="match status" value="1"/>
</dbReference>
<dbReference type="PANTHER" id="PTHR30417">
    <property type="entry name" value="N-ACETYLMURAMOYL-L-ALANINE AMIDASE AMID"/>
    <property type="match status" value="1"/>
</dbReference>
<evidence type="ECO:0000256" key="3">
    <source>
        <dbReference type="ARBA" id="ARBA00011901"/>
    </source>
</evidence>
<keyword evidence="5" id="KW-0961">Cell wall biogenesis/degradation</keyword>